<evidence type="ECO:0000313" key="6">
    <source>
        <dbReference type="EMBL" id="MCA9397904.1"/>
    </source>
</evidence>
<dbReference type="Gene3D" id="2.60.120.200">
    <property type="match status" value="1"/>
</dbReference>
<keyword evidence="4" id="KW-0812">Transmembrane</keyword>
<dbReference type="EMBL" id="JAGQKY010000188">
    <property type="protein sequence ID" value="MCA9397904.1"/>
    <property type="molecule type" value="Genomic_DNA"/>
</dbReference>
<dbReference type="AlphaFoldDB" id="A0A955LXC9"/>
<evidence type="ECO:0000256" key="2">
    <source>
        <dbReference type="ARBA" id="ARBA00023157"/>
    </source>
</evidence>
<feature type="compositionally biased region" description="Polar residues" evidence="3">
    <location>
        <begin position="395"/>
        <end position="413"/>
    </location>
</feature>
<evidence type="ECO:0000313" key="7">
    <source>
        <dbReference type="Proteomes" id="UP000699691"/>
    </source>
</evidence>
<keyword evidence="2" id="KW-1015">Disulfide bond</keyword>
<dbReference type="PANTHER" id="PTHR42535">
    <property type="entry name" value="OOKINETE PROTEIN, PUTATIVE-RELATED"/>
    <property type="match status" value="1"/>
</dbReference>
<dbReference type="SMART" id="SM00560">
    <property type="entry name" value="LamGL"/>
    <property type="match status" value="1"/>
</dbReference>
<dbReference type="InterPro" id="IPR006558">
    <property type="entry name" value="LamG-like"/>
</dbReference>
<feature type="transmembrane region" description="Helical" evidence="4">
    <location>
        <begin position="21"/>
        <end position="41"/>
    </location>
</feature>
<evidence type="ECO:0000256" key="4">
    <source>
        <dbReference type="SAM" id="Phobius"/>
    </source>
</evidence>
<evidence type="ECO:0000256" key="3">
    <source>
        <dbReference type="SAM" id="MobiDB-lite"/>
    </source>
</evidence>
<feature type="non-terminal residue" evidence="6">
    <location>
        <position position="497"/>
    </location>
</feature>
<protein>
    <submittedName>
        <fullName evidence="6">LamG domain-containing protein</fullName>
    </submittedName>
</protein>
<keyword evidence="4" id="KW-1133">Transmembrane helix</keyword>
<sequence>MKGLQKRFSTSFNTANNEQGAVLVLTAIILASVIALSGYLWNRVGGFVYTQGREILSEKVESITEGGLDKAIWELNQNGLYAGETGTSFGDGTFDIAISNINGSTKLITATGYIPNSVTPITTKTIQIEALSSGNVISFPYGLQAGEDGIEVGIGASIDGSVYSNGNVTVGAGSDIASNVWVAGGVGPTINPSFEENGNASLGSGLLFDGNNDYVRIPHDSSLSMSGDFTLSAWINIDSNTSSYDNLIGKFDGTSQWNYFLDFNSSRQFTMGWDDTQYCVSSSSFNLDEWTHVTVVFDDAANRAHFYINGQYDSSCRVNYSPTPNTGDVYIGAFYENSSFSEFVDGSIDDVRIWNIARSQEDIESDWLGEITGSESGLVGYWKFNEGTGQDLFDETSNGNDGYRGQSSSSENSDPVWIDEVTTEGYMYSFGDHYTRRDMAMAFDAGQTGFVNEISVRLKKVGNPSNLRLRLVANNVNNPGGSSYALAERILQSSWVT</sequence>
<reference evidence="6" key="2">
    <citation type="journal article" date="2021" name="Microbiome">
        <title>Successional dynamics and alternative stable states in a saline activated sludge microbial community over 9 years.</title>
        <authorList>
            <person name="Wang Y."/>
            <person name="Ye J."/>
            <person name="Ju F."/>
            <person name="Liu L."/>
            <person name="Boyd J.A."/>
            <person name="Deng Y."/>
            <person name="Parks D.H."/>
            <person name="Jiang X."/>
            <person name="Yin X."/>
            <person name="Woodcroft B.J."/>
            <person name="Tyson G.W."/>
            <person name="Hugenholtz P."/>
            <person name="Polz M.F."/>
            <person name="Zhang T."/>
        </authorList>
    </citation>
    <scope>NUCLEOTIDE SEQUENCE</scope>
    <source>
        <strain evidence="6">HKST-UBA02</strain>
    </source>
</reference>
<comment type="caution">
    <text evidence="6">The sequence shown here is derived from an EMBL/GenBank/DDBJ whole genome shotgun (WGS) entry which is preliminary data.</text>
</comment>
<reference evidence="6" key="1">
    <citation type="submission" date="2020-04" db="EMBL/GenBank/DDBJ databases">
        <authorList>
            <person name="Zhang T."/>
        </authorList>
    </citation>
    <scope>NUCLEOTIDE SEQUENCE</scope>
    <source>
        <strain evidence="6">HKST-UBA02</strain>
    </source>
</reference>
<name>A0A955LXC9_UNCKA</name>
<feature type="domain" description="LamG-like jellyroll fold" evidence="5">
    <location>
        <begin position="227"/>
        <end position="361"/>
    </location>
</feature>
<gene>
    <name evidence="6" type="ORF">KC573_03665</name>
</gene>
<dbReference type="Pfam" id="PF13385">
    <property type="entry name" value="Laminin_G_3"/>
    <property type="match status" value="1"/>
</dbReference>
<evidence type="ECO:0000259" key="5">
    <source>
        <dbReference type="SMART" id="SM00560"/>
    </source>
</evidence>
<keyword evidence="1" id="KW-0732">Signal</keyword>
<dbReference type="InterPro" id="IPR013320">
    <property type="entry name" value="ConA-like_dom_sf"/>
</dbReference>
<accession>A0A955LXC9</accession>
<keyword evidence="4" id="KW-0472">Membrane</keyword>
<dbReference type="PANTHER" id="PTHR42535:SF2">
    <property type="entry name" value="CHROMOSOME UNDETERMINED SCAFFOLD_146, WHOLE GENOME SHOTGUN SEQUENCE"/>
    <property type="match status" value="1"/>
</dbReference>
<feature type="region of interest" description="Disordered" evidence="3">
    <location>
        <begin position="393"/>
        <end position="414"/>
    </location>
</feature>
<dbReference type="SUPFAM" id="SSF49899">
    <property type="entry name" value="Concanavalin A-like lectins/glucanases"/>
    <property type="match status" value="1"/>
</dbReference>
<evidence type="ECO:0000256" key="1">
    <source>
        <dbReference type="ARBA" id="ARBA00022729"/>
    </source>
</evidence>
<dbReference type="Proteomes" id="UP000699691">
    <property type="component" value="Unassembled WGS sequence"/>
</dbReference>
<organism evidence="6 7">
    <name type="scientific">candidate division WWE3 bacterium</name>
    <dbReference type="NCBI Taxonomy" id="2053526"/>
    <lineage>
        <taxon>Bacteria</taxon>
        <taxon>Katanobacteria</taxon>
    </lineage>
</organism>
<proteinExistence type="predicted"/>